<dbReference type="EMBL" id="KZ857493">
    <property type="protein sequence ID" value="RDX42097.1"/>
    <property type="molecule type" value="Genomic_DNA"/>
</dbReference>
<name>A0A371CPG7_9APHY</name>
<reference evidence="1 2" key="1">
    <citation type="journal article" date="2018" name="Biotechnol. Biofuels">
        <title>Integrative visual omics of the white-rot fungus Polyporus brumalis exposes the biotechnological potential of its oxidative enzymes for delignifying raw plant biomass.</title>
        <authorList>
            <person name="Miyauchi S."/>
            <person name="Rancon A."/>
            <person name="Drula E."/>
            <person name="Hage H."/>
            <person name="Chaduli D."/>
            <person name="Favel A."/>
            <person name="Grisel S."/>
            <person name="Henrissat B."/>
            <person name="Herpoel-Gimbert I."/>
            <person name="Ruiz-Duenas F.J."/>
            <person name="Chevret D."/>
            <person name="Hainaut M."/>
            <person name="Lin J."/>
            <person name="Wang M."/>
            <person name="Pangilinan J."/>
            <person name="Lipzen A."/>
            <person name="Lesage-Meessen L."/>
            <person name="Navarro D."/>
            <person name="Riley R."/>
            <person name="Grigoriev I.V."/>
            <person name="Zhou S."/>
            <person name="Raouche S."/>
            <person name="Rosso M.N."/>
        </authorList>
    </citation>
    <scope>NUCLEOTIDE SEQUENCE [LARGE SCALE GENOMIC DNA]</scope>
    <source>
        <strain evidence="1 2">BRFM 1820</strain>
    </source>
</reference>
<dbReference type="SUPFAM" id="SSF52540">
    <property type="entry name" value="P-loop containing nucleoside triphosphate hydrolases"/>
    <property type="match status" value="1"/>
</dbReference>
<dbReference type="STRING" id="139420.A0A371CPG7"/>
<accession>A0A371CPG7</accession>
<dbReference type="Proteomes" id="UP000256964">
    <property type="component" value="Unassembled WGS sequence"/>
</dbReference>
<dbReference type="AlphaFoldDB" id="A0A371CPG7"/>
<organism evidence="1 2">
    <name type="scientific">Lentinus brumalis</name>
    <dbReference type="NCBI Taxonomy" id="2498619"/>
    <lineage>
        <taxon>Eukaryota</taxon>
        <taxon>Fungi</taxon>
        <taxon>Dikarya</taxon>
        <taxon>Basidiomycota</taxon>
        <taxon>Agaricomycotina</taxon>
        <taxon>Agaricomycetes</taxon>
        <taxon>Polyporales</taxon>
        <taxon>Polyporaceae</taxon>
        <taxon>Lentinus</taxon>
    </lineage>
</organism>
<gene>
    <name evidence="1" type="ORF">OH76DRAFT_144682</name>
</gene>
<proteinExistence type="predicted"/>
<protein>
    <recommendedName>
        <fullName evidence="3">G domain-containing protein</fullName>
    </recommendedName>
</protein>
<dbReference type="Gene3D" id="3.40.50.300">
    <property type="entry name" value="P-loop containing nucleotide triphosphate hydrolases"/>
    <property type="match status" value="1"/>
</dbReference>
<evidence type="ECO:0008006" key="3">
    <source>
        <dbReference type="Google" id="ProtNLM"/>
    </source>
</evidence>
<dbReference type="InterPro" id="IPR027417">
    <property type="entry name" value="P-loop_NTPase"/>
</dbReference>
<evidence type="ECO:0000313" key="1">
    <source>
        <dbReference type="EMBL" id="RDX42097.1"/>
    </source>
</evidence>
<dbReference type="OrthoDB" id="5061070at2759"/>
<keyword evidence="2" id="KW-1185">Reference proteome</keyword>
<evidence type="ECO:0000313" key="2">
    <source>
        <dbReference type="Proteomes" id="UP000256964"/>
    </source>
</evidence>
<sequence>MRCLDSRRQLSITTHSGESQGGGGDDTAGWSARLDRLRNFVGGVIVRTMSTSSYSGVHTVVFHDTIPRLSLHVHYLRMLQNSSFPRERPLPTFGQTATYHQVRSRQPHSTFTYALVHMLYGVQHLDRRTAVVVHEGTSGEDPFSPELRNKKEAELYIRHTESGLRVLPFTKSKVVINIYDPEGTDLSFMDLPGLIENDRTDVIKLIDDLTLEYISQSSTVILVTAPADDEVGNQKAMPFGPG</sequence>